<dbReference type="Gene3D" id="1.10.10.10">
    <property type="entry name" value="Winged helix-like DNA-binding domain superfamily/Winged helix DNA-binding domain"/>
    <property type="match status" value="1"/>
</dbReference>
<dbReference type="SMART" id="SM00348">
    <property type="entry name" value="IRF"/>
    <property type="match status" value="1"/>
</dbReference>
<name>A0AAN9BV48_9CAEN</name>
<dbReference type="InterPro" id="IPR001346">
    <property type="entry name" value="Interferon_reg_fact_DNA-bd_dom"/>
</dbReference>
<evidence type="ECO:0000256" key="1">
    <source>
        <dbReference type="SAM" id="MobiDB-lite"/>
    </source>
</evidence>
<comment type="caution">
    <text evidence="3">The sequence shown here is derived from an EMBL/GenBank/DDBJ whole genome shotgun (WGS) entry which is preliminary data.</text>
</comment>
<dbReference type="Proteomes" id="UP001374579">
    <property type="component" value="Unassembled WGS sequence"/>
</dbReference>
<dbReference type="GO" id="GO:0005634">
    <property type="term" value="C:nucleus"/>
    <property type="evidence" value="ECO:0007669"/>
    <property type="project" value="TreeGrafter"/>
</dbReference>
<feature type="region of interest" description="Disordered" evidence="1">
    <location>
        <begin position="16"/>
        <end position="62"/>
    </location>
</feature>
<dbReference type="PRINTS" id="PR00267">
    <property type="entry name" value="INTFRNREGFCT"/>
</dbReference>
<feature type="domain" description="IRF tryptophan pentad repeat" evidence="2">
    <location>
        <begin position="59"/>
        <end position="165"/>
    </location>
</feature>
<accession>A0AAN9BV48</accession>
<dbReference type="SUPFAM" id="SSF46785">
    <property type="entry name" value="Winged helix' DNA-binding domain"/>
    <property type="match status" value="1"/>
</dbReference>
<organism evidence="3 4">
    <name type="scientific">Littorina saxatilis</name>
    <dbReference type="NCBI Taxonomy" id="31220"/>
    <lineage>
        <taxon>Eukaryota</taxon>
        <taxon>Metazoa</taxon>
        <taxon>Spiralia</taxon>
        <taxon>Lophotrochozoa</taxon>
        <taxon>Mollusca</taxon>
        <taxon>Gastropoda</taxon>
        <taxon>Caenogastropoda</taxon>
        <taxon>Littorinimorpha</taxon>
        <taxon>Littorinoidea</taxon>
        <taxon>Littorinidae</taxon>
        <taxon>Littorina</taxon>
    </lineage>
</organism>
<dbReference type="PROSITE" id="PS51507">
    <property type="entry name" value="IRF_2"/>
    <property type="match status" value="1"/>
</dbReference>
<dbReference type="GO" id="GO:0002376">
    <property type="term" value="P:immune system process"/>
    <property type="evidence" value="ECO:0007669"/>
    <property type="project" value="TreeGrafter"/>
</dbReference>
<proteinExistence type="predicted"/>
<dbReference type="InterPro" id="IPR036388">
    <property type="entry name" value="WH-like_DNA-bd_sf"/>
</dbReference>
<dbReference type="GO" id="GO:0000981">
    <property type="term" value="F:DNA-binding transcription factor activity, RNA polymerase II-specific"/>
    <property type="evidence" value="ECO:0007669"/>
    <property type="project" value="TreeGrafter"/>
</dbReference>
<dbReference type="PANTHER" id="PTHR11949:SF17">
    <property type="entry name" value="IRF TRYPTOPHAN PENTAD REPEAT DOMAIN-CONTAINING PROTEIN"/>
    <property type="match status" value="1"/>
</dbReference>
<dbReference type="GO" id="GO:0000978">
    <property type="term" value="F:RNA polymerase II cis-regulatory region sequence-specific DNA binding"/>
    <property type="evidence" value="ECO:0007669"/>
    <property type="project" value="TreeGrafter"/>
</dbReference>
<evidence type="ECO:0000259" key="2">
    <source>
        <dbReference type="PROSITE" id="PS51507"/>
    </source>
</evidence>
<dbReference type="CDD" id="cd00103">
    <property type="entry name" value="IRF"/>
    <property type="match status" value="1"/>
</dbReference>
<dbReference type="EMBL" id="JBAMIC010000002">
    <property type="protein sequence ID" value="KAK7113201.1"/>
    <property type="molecule type" value="Genomic_DNA"/>
</dbReference>
<dbReference type="Pfam" id="PF00605">
    <property type="entry name" value="IRF"/>
    <property type="match status" value="1"/>
</dbReference>
<feature type="region of interest" description="Disordered" evidence="1">
    <location>
        <begin position="187"/>
        <end position="231"/>
    </location>
</feature>
<dbReference type="InterPro" id="IPR036390">
    <property type="entry name" value="WH_DNA-bd_sf"/>
</dbReference>
<keyword evidence="4" id="KW-1185">Reference proteome</keyword>
<reference evidence="3 4" key="1">
    <citation type="submission" date="2024-02" db="EMBL/GenBank/DDBJ databases">
        <title>Chromosome-scale genome assembly of the rough periwinkle Littorina saxatilis.</title>
        <authorList>
            <person name="De Jode A."/>
            <person name="Faria R."/>
            <person name="Formenti G."/>
            <person name="Sims Y."/>
            <person name="Smith T.P."/>
            <person name="Tracey A."/>
            <person name="Wood J.M.D."/>
            <person name="Zagrodzka Z.B."/>
            <person name="Johannesson K."/>
            <person name="Butlin R.K."/>
            <person name="Leder E.H."/>
        </authorList>
    </citation>
    <scope>NUCLEOTIDE SEQUENCE [LARGE SCALE GENOMIC DNA]</scope>
    <source>
        <strain evidence="3">Snail1</strain>
        <tissue evidence="3">Muscle</tissue>
    </source>
</reference>
<dbReference type="PANTHER" id="PTHR11949">
    <property type="entry name" value="INTERFERON REGULATORY FACTOR"/>
    <property type="match status" value="1"/>
</dbReference>
<evidence type="ECO:0000313" key="4">
    <source>
        <dbReference type="Proteomes" id="UP001374579"/>
    </source>
</evidence>
<gene>
    <name evidence="3" type="ORF">V1264_012537</name>
</gene>
<feature type="compositionally biased region" description="Polar residues" evidence="1">
    <location>
        <begin position="194"/>
        <end position="208"/>
    </location>
</feature>
<protein>
    <recommendedName>
        <fullName evidence="2">IRF tryptophan pentad repeat domain-containing protein</fullName>
    </recommendedName>
</protein>
<sequence length="449" mass="50055">MGVMTRRMCARLQMQQLLDKQEMGKPKSTTRRGSTPGSPQSPGSPGGAGKRRPIRPIDRQKMRPWLLQKLDSGELQEALWWKEDGKRFAVRWPHAARQGFKVEDAKLFKAWARHSGIYREGDEEDHKKWKSNFRCALHSVPDIEEVTCKNERKGQNAARIYELLDQPIEKRSKKDKSGRAFKRFVIKAEEEQSHTGSESDSGVSTSGDNDVYHGPEFPTPKQEPNMPDFTRLGMSTTGMTFVHTKVFSGGMMKEVKKEPPSPTATFLPQNASCSSVSYPTPTSATLDELFRTLQNGSEMTQVDDIEDIEEIDGIEGIEGIEEEMRPVGIVTRQRTPSGDSGLPSSPRDDDIQIMADDDTQIMVDDDTLCMFRDLTEADLQLMGGSQEACMVLSTNPNENMQAVSEGEWQTTGDLLDISASAPQAVAVEVVHTNGSEDFNFTGLVEMLSE</sequence>
<feature type="compositionally biased region" description="Low complexity" evidence="1">
    <location>
        <begin position="33"/>
        <end position="43"/>
    </location>
</feature>
<dbReference type="AlphaFoldDB" id="A0AAN9BV48"/>
<evidence type="ECO:0000313" key="3">
    <source>
        <dbReference type="EMBL" id="KAK7113201.1"/>
    </source>
</evidence>